<evidence type="ECO:0000259" key="1">
    <source>
        <dbReference type="Pfam" id="PF00534"/>
    </source>
</evidence>
<evidence type="ECO:0000313" key="3">
    <source>
        <dbReference type="EMBL" id="WIW71066.1"/>
    </source>
</evidence>
<dbReference type="Gene3D" id="3.40.50.2000">
    <property type="entry name" value="Glycogen Phosphorylase B"/>
    <property type="match status" value="2"/>
</dbReference>
<proteinExistence type="predicted"/>
<evidence type="ECO:0000259" key="2">
    <source>
        <dbReference type="Pfam" id="PF13439"/>
    </source>
</evidence>
<name>A0A9Y2AJ90_9FIRM</name>
<accession>A0A9Y2AJ90</accession>
<feature type="domain" description="Glycosyltransferase subfamily 4-like N-terminal" evidence="2">
    <location>
        <begin position="14"/>
        <end position="159"/>
    </location>
</feature>
<dbReference type="RefSeq" id="WP_147666934.1">
    <property type="nucleotide sequence ID" value="NZ_CP120678.1"/>
</dbReference>
<dbReference type="Pfam" id="PF13439">
    <property type="entry name" value="Glyco_transf_4"/>
    <property type="match status" value="1"/>
</dbReference>
<sequence length="359" mass="40260">MGKRILLVVPRFNIGGAESYVLTIALALRKAGFIVFVASGGGMLVKRLEEVQIKHFFVPIRLNAKFAATLLKRIVKRYEIDIIHANSAAAGIAAVLVKKEISVPVVYTAHGVFGHNQAEMTLNECDKIICVSEFVRESAISRGFNKDKLVTIYNGIDIDKFNPKKENNNIIRNKFNIPEAAFTIAIVSRIKNLRDKGHGDLLNILNRYKDAENWHLLVIGKGKALWKLRYESWRLGISDRVHLAGHIVDVQKVLDGIDVVALPSQFETFGLVLTEAMAMEKPVITYAVGGTPEVLENGKEGFLVGKNNLDALFERLKFLSKANEERLVMGQAGRNRVVEYFTSEVMLEKLLRLYSELKR</sequence>
<organism evidence="3 4">
    <name type="scientific">Selenobaculum gibii</name>
    <dbReference type="NCBI Taxonomy" id="3054208"/>
    <lineage>
        <taxon>Bacteria</taxon>
        <taxon>Bacillati</taxon>
        <taxon>Bacillota</taxon>
        <taxon>Negativicutes</taxon>
        <taxon>Selenomonadales</taxon>
        <taxon>Selenomonadaceae</taxon>
        <taxon>Selenobaculum</taxon>
    </lineage>
</organism>
<dbReference type="InterPro" id="IPR001296">
    <property type="entry name" value="Glyco_trans_1"/>
</dbReference>
<dbReference type="Pfam" id="PF00534">
    <property type="entry name" value="Glycos_transf_1"/>
    <property type="match status" value="1"/>
</dbReference>
<dbReference type="PANTHER" id="PTHR45947:SF3">
    <property type="entry name" value="SULFOQUINOVOSYL TRANSFERASE SQD2"/>
    <property type="match status" value="1"/>
</dbReference>
<dbReference type="AlphaFoldDB" id="A0A9Y2AJ90"/>
<evidence type="ECO:0000313" key="4">
    <source>
        <dbReference type="Proteomes" id="UP001243623"/>
    </source>
</evidence>
<dbReference type="EMBL" id="CP120678">
    <property type="protein sequence ID" value="WIW71066.1"/>
    <property type="molecule type" value="Genomic_DNA"/>
</dbReference>
<keyword evidence="4" id="KW-1185">Reference proteome</keyword>
<dbReference type="GO" id="GO:0016757">
    <property type="term" value="F:glycosyltransferase activity"/>
    <property type="evidence" value="ECO:0007669"/>
    <property type="project" value="InterPro"/>
</dbReference>
<protein>
    <submittedName>
        <fullName evidence="3">Glycosyltransferase family 4 protein</fullName>
    </submittedName>
</protein>
<dbReference type="InterPro" id="IPR050194">
    <property type="entry name" value="Glycosyltransferase_grp1"/>
</dbReference>
<dbReference type="InterPro" id="IPR028098">
    <property type="entry name" value="Glyco_trans_4-like_N"/>
</dbReference>
<feature type="domain" description="Glycosyl transferase family 1" evidence="1">
    <location>
        <begin position="169"/>
        <end position="336"/>
    </location>
</feature>
<dbReference type="PANTHER" id="PTHR45947">
    <property type="entry name" value="SULFOQUINOVOSYL TRANSFERASE SQD2"/>
    <property type="match status" value="1"/>
</dbReference>
<gene>
    <name evidence="3" type="ORF">P3F81_01695</name>
</gene>
<reference evidence="3" key="1">
    <citation type="submission" date="2023-03" db="EMBL/GenBank/DDBJ databases">
        <title>Selenobaculum gbiensis gen. nov. sp. nov., a new bacterium isolated from the gut microbiota of IBD patient.</title>
        <authorList>
            <person name="Yeo S."/>
            <person name="Park H."/>
            <person name="Huh C.S."/>
        </authorList>
    </citation>
    <scope>NUCLEOTIDE SEQUENCE</scope>
    <source>
        <strain evidence="3">ICN-92133</strain>
    </source>
</reference>
<dbReference type="Proteomes" id="UP001243623">
    <property type="component" value="Chromosome"/>
</dbReference>
<dbReference type="SUPFAM" id="SSF53756">
    <property type="entry name" value="UDP-Glycosyltransferase/glycogen phosphorylase"/>
    <property type="match status" value="1"/>
</dbReference>
<dbReference type="CDD" id="cd03819">
    <property type="entry name" value="GT4_WavL-like"/>
    <property type="match status" value="1"/>
</dbReference>
<dbReference type="KEGG" id="sgbi:P3F81_01695"/>